<dbReference type="InParanoid" id="F4NUH1"/>
<dbReference type="RefSeq" id="XP_006676154.1">
    <property type="nucleotide sequence ID" value="XM_006676091.1"/>
</dbReference>
<dbReference type="GO" id="GO:0000166">
    <property type="term" value="F:nucleotide binding"/>
    <property type="evidence" value="ECO:0007669"/>
    <property type="project" value="UniProtKB-KW"/>
</dbReference>
<evidence type="ECO:0000313" key="8">
    <source>
        <dbReference type="EMBL" id="EGF83606.1"/>
    </source>
</evidence>
<dbReference type="Gene3D" id="3.30.460.10">
    <property type="entry name" value="Beta Polymerase, domain 2"/>
    <property type="match status" value="1"/>
</dbReference>
<feature type="domain" description="tRNA nucleotidyltransferase/poly(A) polymerase RNA and SrmB- binding" evidence="7">
    <location>
        <begin position="241"/>
        <end position="276"/>
    </location>
</feature>
<evidence type="ECO:0000256" key="3">
    <source>
        <dbReference type="ARBA" id="ARBA00022741"/>
    </source>
</evidence>
<dbReference type="EMBL" id="GL882879">
    <property type="protein sequence ID" value="EGF83606.1"/>
    <property type="molecule type" value="Genomic_DNA"/>
</dbReference>
<dbReference type="GO" id="GO:0052927">
    <property type="term" value="F:CC tRNA cytidylyltransferase activity"/>
    <property type="evidence" value="ECO:0000318"/>
    <property type="project" value="GO_Central"/>
</dbReference>
<evidence type="ECO:0000259" key="6">
    <source>
        <dbReference type="Pfam" id="PF01743"/>
    </source>
</evidence>
<keyword evidence="2 5" id="KW-0808">Transferase</keyword>
<dbReference type="OrthoDB" id="445712at2759"/>
<accession>F4NUH1</accession>
<keyword evidence="4 5" id="KW-0694">RNA-binding</keyword>
<keyword evidence="9" id="KW-1185">Reference proteome</keyword>
<proteinExistence type="inferred from homology"/>
<name>F4NUH1_BATDJ</name>
<feature type="domain" description="Poly A polymerase head" evidence="6">
    <location>
        <begin position="56"/>
        <end position="194"/>
    </location>
</feature>
<evidence type="ECO:0000256" key="2">
    <source>
        <dbReference type="ARBA" id="ARBA00022679"/>
    </source>
</evidence>
<dbReference type="Proteomes" id="UP000007241">
    <property type="component" value="Unassembled WGS sequence"/>
</dbReference>
<dbReference type="GO" id="GO:0052929">
    <property type="term" value="F:ATP:3'-cytidine-cytidine-tRNA adenylyltransferase activity"/>
    <property type="evidence" value="ECO:0000318"/>
    <property type="project" value="GO_Central"/>
</dbReference>
<dbReference type="AlphaFoldDB" id="F4NUH1"/>
<dbReference type="HOGENOM" id="CLU_019592_2_1_1"/>
<reference evidence="8 9" key="1">
    <citation type="submission" date="2009-12" db="EMBL/GenBank/DDBJ databases">
        <title>The draft genome of Batrachochytrium dendrobatidis.</title>
        <authorList>
            <consortium name="US DOE Joint Genome Institute (JGI-PGF)"/>
            <person name="Kuo A."/>
            <person name="Salamov A."/>
            <person name="Schmutz J."/>
            <person name="Lucas S."/>
            <person name="Pitluck S."/>
            <person name="Rosenblum E."/>
            <person name="Stajich J."/>
            <person name="Eisen M."/>
            <person name="Grigoriev I.V."/>
        </authorList>
    </citation>
    <scope>NUCLEOTIDE SEQUENCE [LARGE SCALE GENOMIC DNA]</scope>
    <source>
        <strain evidence="9">JAM81 / FGSC 10211</strain>
    </source>
</reference>
<evidence type="ECO:0000313" key="9">
    <source>
        <dbReference type="Proteomes" id="UP000007241"/>
    </source>
</evidence>
<dbReference type="FunFam" id="3.30.460.10:FF:000019">
    <property type="entry name" value="tRNA nucleotidyltransferase cca2"/>
    <property type="match status" value="1"/>
</dbReference>
<evidence type="ECO:0000259" key="7">
    <source>
        <dbReference type="Pfam" id="PF12627"/>
    </source>
</evidence>
<evidence type="ECO:0000256" key="4">
    <source>
        <dbReference type="ARBA" id="ARBA00022884"/>
    </source>
</evidence>
<dbReference type="InterPro" id="IPR032828">
    <property type="entry name" value="PolyA_RNA-bd"/>
</dbReference>
<dbReference type="PANTHER" id="PTHR13734">
    <property type="entry name" value="TRNA-NUCLEOTIDYLTRANSFERASE"/>
    <property type="match status" value="1"/>
</dbReference>
<dbReference type="STRING" id="684364.F4NUH1"/>
<protein>
    <recommendedName>
        <fullName evidence="10">Poly A polymerase head domain-containing protein</fullName>
    </recommendedName>
</protein>
<dbReference type="SUPFAM" id="SSF81301">
    <property type="entry name" value="Nucleotidyltransferase"/>
    <property type="match status" value="1"/>
</dbReference>
<dbReference type="CDD" id="cd05398">
    <property type="entry name" value="NT_ClassII-CCAase"/>
    <property type="match status" value="1"/>
</dbReference>
<evidence type="ECO:0008006" key="10">
    <source>
        <dbReference type="Google" id="ProtNLM"/>
    </source>
</evidence>
<dbReference type="FunCoup" id="F4NUH1">
    <property type="interactions" value="594"/>
</dbReference>
<comment type="similarity">
    <text evidence="1 5">Belongs to the tRNA nucleotidyltransferase/poly(A) polymerase family.</text>
</comment>
<dbReference type="Pfam" id="PF12627">
    <property type="entry name" value="PolyA_pol_RNAbd"/>
    <property type="match status" value="1"/>
</dbReference>
<dbReference type="OMA" id="WQKFLDH"/>
<dbReference type="GO" id="GO:0003723">
    <property type="term" value="F:RNA binding"/>
    <property type="evidence" value="ECO:0007669"/>
    <property type="project" value="UniProtKB-KW"/>
</dbReference>
<dbReference type="Pfam" id="PF01743">
    <property type="entry name" value="PolyA_pol"/>
    <property type="match status" value="1"/>
</dbReference>
<dbReference type="GO" id="GO:0001680">
    <property type="term" value="P:tRNA 3'-terminal CCA addition"/>
    <property type="evidence" value="ECO:0000318"/>
    <property type="project" value="GO_Central"/>
</dbReference>
<dbReference type="InterPro" id="IPR002646">
    <property type="entry name" value="PolA_pol_head_dom"/>
</dbReference>
<evidence type="ECO:0000256" key="5">
    <source>
        <dbReference type="RuleBase" id="RU003953"/>
    </source>
</evidence>
<dbReference type="PANTHER" id="PTHR13734:SF5">
    <property type="entry name" value="CCA TRNA NUCLEOTIDYLTRANSFERASE, MITOCHONDRIAL"/>
    <property type="match status" value="1"/>
</dbReference>
<dbReference type="InterPro" id="IPR043519">
    <property type="entry name" value="NT_sf"/>
</dbReference>
<sequence length="544" mass="61274">MISPFATSLQLQKNTHTIPRPATLLLTETESQILQLLSETATHIHANNPDQPPLVLRVAGGWVRDKLLGRTSDDIDIAIDTMKGEPFARHLKEYMLSKSMSLGTIYTIQVNPDRSKHLETATVRVLGRDLDFVHLRTEIYDENSRNPIVEFGTPLQDALRRDITINTLFYNLNTREVEDMTGHGLDDLSAGLIRTPLEPLSTFVDDPLRVLRVIRFATRFGYEIVSNILKAASDDLIKTAFIKKISRERIGVELNKMLEGPDPVRAIKILQDIEFYPLVFLAPPNICQETVVHEKYAYVANYILKLMIQKGILAEMGISQIPLSLQDSRNLHLAATVLPYQGLTFRLKNKYISVVRHVVGTSIRLSKHDGDTAHALLDSSLHIRDLANQNFYNDGNTDRTTLGMFVRELGARPLGEKWDLAVLMALVHQLTEIAFELADPSQFSLNDEKVVHAIAVYSKLLTSIMSHQVYDTYNTRPLLDGKEIATILGVKLGPQIGRYLYHVMEWQLSHVNSTKEQCVEFVKARFGHHTNAAANSSKPSKSVE</sequence>
<gene>
    <name evidence="8" type="ORF">BATDEDRAFT_86022</name>
</gene>
<dbReference type="GeneID" id="18242295"/>
<evidence type="ECO:0000256" key="1">
    <source>
        <dbReference type="ARBA" id="ARBA00007265"/>
    </source>
</evidence>
<keyword evidence="3" id="KW-0547">Nucleotide-binding</keyword>
<dbReference type="SUPFAM" id="SSF81891">
    <property type="entry name" value="Poly A polymerase C-terminal region-like"/>
    <property type="match status" value="1"/>
</dbReference>
<dbReference type="GO" id="GO:0005739">
    <property type="term" value="C:mitochondrion"/>
    <property type="evidence" value="ECO:0007669"/>
    <property type="project" value="UniProtKB-ARBA"/>
</dbReference>
<organism evidence="8 9">
    <name type="scientific">Batrachochytrium dendrobatidis (strain JAM81 / FGSC 10211)</name>
    <name type="common">Frog chytrid fungus</name>
    <dbReference type="NCBI Taxonomy" id="684364"/>
    <lineage>
        <taxon>Eukaryota</taxon>
        <taxon>Fungi</taxon>
        <taxon>Fungi incertae sedis</taxon>
        <taxon>Chytridiomycota</taxon>
        <taxon>Chytridiomycota incertae sedis</taxon>
        <taxon>Chytridiomycetes</taxon>
        <taxon>Rhizophydiales</taxon>
        <taxon>Rhizophydiales incertae sedis</taxon>
        <taxon>Batrachochytrium</taxon>
    </lineage>
</organism>
<dbReference type="Gene3D" id="1.10.3090.10">
    <property type="entry name" value="cca-adding enzyme, domain 2"/>
    <property type="match status" value="1"/>
</dbReference>